<sequence length="44" mass="5365">MVRIELNYVEDTFHKEEKEMEWSFLAIILCILTLGYFIYLSFTD</sequence>
<name>A0A3T0KU66_9BACI</name>
<evidence type="ECO:0000313" key="3">
    <source>
        <dbReference type="Proteomes" id="UP000283095"/>
    </source>
</evidence>
<evidence type="ECO:0000313" key="2">
    <source>
        <dbReference type="EMBL" id="AZV43982.1"/>
    </source>
</evidence>
<gene>
    <name evidence="2" type="ORF">BAOM_3373</name>
</gene>
<dbReference type="Proteomes" id="UP000283095">
    <property type="component" value="Chromosome"/>
</dbReference>
<keyword evidence="1" id="KW-0812">Transmembrane</keyword>
<keyword evidence="1" id="KW-0472">Membrane</keyword>
<accession>A0A3T0KU66</accession>
<reference evidence="2 3" key="1">
    <citation type="submission" date="2018-01" db="EMBL/GenBank/DDBJ databases">
        <title>Bacillus asahii Genome sequencing and assembly.</title>
        <authorList>
            <person name="Jiang H."/>
            <person name="Feng Y."/>
            <person name="Zhao F."/>
            <person name="Lin X."/>
        </authorList>
    </citation>
    <scope>NUCLEOTIDE SEQUENCE [LARGE SCALE GENOMIC DNA]</scope>
    <source>
        <strain evidence="2 3">OM18</strain>
    </source>
</reference>
<dbReference type="KEGG" id="pasa:BAOM_3373"/>
<evidence type="ECO:0000256" key="1">
    <source>
        <dbReference type="SAM" id="Phobius"/>
    </source>
</evidence>
<proteinExistence type="predicted"/>
<dbReference type="AlphaFoldDB" id="A0A3T0KU66"/>
<keyword evidence="1" id="KW-1133">Transmembrane helix</keyword>
<feature type="transmembrane region" description="Helical" evidence="1">
    <location>
        <begin position="22"/>
        <end position="42"/>
    </location>
</feature>
<dbReference type="EMBL" id="CP026095">
    <property type="protein sequence ID" value="AZV43982.1"/>
    <property type="molecule type" value="Genomic_DNA"/>
</dbReference>
<organism evidence="2 3">
    <name type="scientific">Peribacillus asahii</name>
    <dbReference type="NCBI Taxonomy" id="228899"/>
    <lineage>
        <taxon>Bacteria</taxon>
        <taxon>Bacillati</taxon>
        <taxon>Bacillota</taxon>
        <taxon>Bacilli</taxon>
        <taxon>Bacillales</taxon>
        <taxon>Bacillaceae</taxon>
        <taxon>Peribacillus</taxon>
    </lineage>
</organism>
<protein>
    <submittedName>
        <fullName evidence="2">Uncharacterized protein</fullName>
    </submittedName>
</protein>